<dbReference type="Proteomes" id="UP001152607">
    <property type="component" value="Unassembled WGS sequence"/>
</dbReference>
<feature type="compositionally biased region" description="Polar residues" evidence="1">
    <location>
        <begin position="1"/>
        <end position="12"/>
    </location>
</feature>
<evidence type="ECO:0000313" key="2">
    <source>
        <dbReference type="EMBL" id="CAI6333545.1"/>
    </source>
</evidence>
<comment type="caution">
    <text evidence="2">The sequence shown here is derived from an EMBL/GenBank/DDBJ whole genome shotgun (WGS) entry which is preliminary data.</text>
</comment>
<dbReference type="OrthoDB" id="21418at2759"/>
<dbReference type="Pfam" id="PF15251">
    <property type="entry name" value="TAPR1-like"/>
    <property type="match status" value="1"/>
</dbReference>
<evidence type="ECO:0000256" key="1">
    <source>
        <dbReference type="SAM" id="MobiDB-lite"/>
    </source>
</evidence>
<dbReference type="InterPro" id="IPR029196">
    <property type="entry name" value="HAPSTR1-like"/>
</dbReference>
<dbReference type="PANTHER" id="PTHR38645">
    <property type="entry name" value="CHROMOSOME 9, WHOLE GENOME SHOTGUN SEQUENCE"/>
    <property type="match status" value="1"/>
</dbReference>
<dbReference type="AlphaFoldDB" id="A0A9W4XM37"/>
<sequence length="255" mass="28110">MDSMRSLNTSLPKTRRRQPTPQPDTHQSFRSAALTVTNLYKAALADIDRSRSDGYQDALEDLLGFLDKENLGVSDGEGWRIRQWATERLDGSLPVQLTGDSDDEEEKRARSSSPVMERNSSPEETRSVEPALDPAHRSDSAPPPAATEPSNDADMTPLSTMFNFSSPHAYPTNQSPENTPYDLPAAARRAFPTPRRTSHRSSSRSLRQSAAQNIVNLASGSGAGQKRKIMHDFFNIDMNDRRDGPGGGPKRGRMS</sequence>
<proteinExistence type="predicted"/>
<feature type="compositionally biased region" description="Low complexity" evidence="1">
    <location>
        <begin position="184"/>
        <end position="195"/>
    </location>
</feature>
<feature type="compositionally biased region" description="Polar residues" evidence="1">
    <location>
        <begin position="157"/>
        <end position="178"/>
    </location>
</feature>
<name>A0A9W4XM37_9PLEO</name>
<gene>
    <name evidence="2" type="ORF">PDIGIT_LOCUS6587</name>
</gene>
<feature type="region of interest" description="Disordered" evidence="1">
    <location>
        <begin position="233"/>
        <end position="255"/>
    </location>
</feature>
<dbReference type="EMBL" id="CAOQHR010000004">
    <property type="protein sequence ID" value="CAI6333545.1"/>
    <property type="molecule type" value="Genomic_DNA"/>
</dbReference>
<keyword evidence="3" id="KW-1185">Reference proteome</keyword>
<accession>A0A9W4XM37</accession>
<feature type="region of interest" description="Disordered" evidence="1">
    <location>
        <begin position="92"/>
        <end position="209"/>
    </location>
</feature>
<feature type="region of interest" description="Disordered" evidence="1">
    <location>
        <begin position="1"/>
        <end position="31"/>
    </location>
</feature>
<dbReference type="PANTHER" id="PTHR38645:SF1">
    <property type="entry name" value="YALI0F12243P"/>
    <property type="match status" value="1"/>
</dbReference>
<reference evidence="2" key="1">
    <citation type="submission" date="2023-01" db="EMBL/GenBank/DDBJ databases">
        <authorList>
            <person name="Van Ghelder C."/>
            <person name="Rancurel C."/>
        </authorList>
    </citation>
    <scope>NUCLEOTIDE SEQUENCE</scope>
    <source>
        <strain evidence="2">CNCM I-4278</strain>
    </source>
</reference>
<protein>
    <submittedName>
        <fullName evidence="2">Uncharacterized protein</fullName>
    </submittedName>
</protein>
<organism evidence="2 3">
    <name type="scientific">Periconia digitata</name>
    <dbReference type="NCBI Taxonomy" id="1303443"/>
    <lineage>
        <taxon>Eukaryota</taxon>
        <taxon>Fungi</taxon>
        <taxon>Dikarya</taxon>
        <taxon>Ascomycota</taxon>
        <taxon>Pezizomycotina</taxon>
        <taxon>Dothideomycetes</taxon>
        <taxon>Pleosporomycetidae</taxon>
        <taxon>Pleosporales</taxon>
        <taxon>Massarineae</taxon>
        <taxon>Periconiaceae</taxon>
        <taxon>Periconia</taxon>
    </lineage>
</organism>
<evidence type="ECO:0000313" key="3">
    <source>
        <dbReference type="Proteomes" id="UP001152607"/>
    </source>
</evidence>